<comment type="caution">
    <text evidence="3">The sequence shown here is derived from an EMBL/GenBank/DDBJ whole genome shotgun (WGS) entry which is preliminary data.</text>
</comment>
<dbReference type="PIRSF" id="PIRSF017082">
    <property type="entry name" value="YflP"/>
    <property type="match status" value="1"/>
</dbReference>
<dbReference type="PROSITE" id="PS51318">
    <property type="entry name" value="TAT"/>
    <property type="match status" value="1"/>
</dbReference>
<evidence type="ECO:0000313" key="3">
    <source>
        <dbReference type="EMBL" id="KAA0971642.1"/>
    </source>
</evidence>
<reference evidence="3 4" key="1">
    <citation type="submission" date="2019-08" db="EMBL/GenBank/DDBJ databases">
        <title>Aureimonas fodiniaquatilis sp. nov., isolated from a coal mine wastewater.</title>
        <authorList>
            <person name="Kim W."/>
        </authorList>
    </citation>
    <scope>NUCLEOTIDE SEQUENCE [LARGE SCALE GENOMIC DNA]</scope>
    <source>
        <strain evidence="3 4">CAU 1482</strain>
    </source>
</reference>
<keyword evidence="4" id="KW-1185">Reference proteome</keyword>
<dbReference type="InterPro" id="IPR006311">
    <property type="entry name" value="TAT_signal"/>
</dbReference>
<dbReference type="PANTHER" id="PTHR42928:SF5">
    <property type="entry name" value="BLR1237 PROTEIN"/>
    <property type="match status" value="1"/>
</dbReference>
<comment type="similarity">
    <text evidence="1">Belongs to the UPF0065 (bug) family.</text>
</comment>
<dbReference type="OrthoDB" id="7250490at2"/>
<accession>A0A5B0E028</accession>
<evidence type="ECO:0000256" key="1">
    <source>
        <dbReference type="ARBA" id="ARBA00006987"/>
    </source>
</evidence>
<feature type="chain" id="PRO_5022862224" evidence="2">
    <location>
        <begin position="27"/>
        <end position="324"/>
    </location>
</feature>
<dbReference type="Gene3D" id="3.40.190.150">
    <property type="entry name" value="Bordetella uptake gene, domain 1"/>
    <property type="match status" value="1"/>
</dbReference>
<dbReference type="InterPro" id="IPR042100">
    <property type="entry name" value="Bug_dom1"/>
</dbReference>
<proteinExistence type="inferred from homology"/>
<evidence type="ECO:0000313" key="4">
    <source>
        <dbReference type="Proteomes" id="UP000324738"/>
    </source>
</evidence>
<name>A0A5B0E028_9HYPH</name>
<protein>
    <submittedName>
        <fullName evidence="3">Tripartite tricarboxylate transporter substrate binding protein</fullName>
    </submittedName>
</protein>
<keyword evidence="2" id="KW-0732">Signal</keyword>
<dbReference type="Pfam" id="PF03401">
    <property type="entry name" value="TctC"/>
    <property type="match status" value="1"/>
</dbReference>
<organism evidence="3 4">
    <name type="scientific">Aureimonas fodinaquatilis</name>
    <dbReference type="NCBI Taxonomy" id="2565783"/>
    <lineage>
        <taxon>Bacteria</taxon>
        <taxon>Pseudomonadati</taxon>
        <taxon>Pseudomonadota</taxon>
        <taxon>Alphaproteobacteria</taxon>
        <taxon>Hyphomicrobiales</taxon>
        <taxon>Aurantimonadaceae</taxon>
        <taxon>Aureimonas</taxon>
    </lineage>
</organism>
<feature type="signal peptide" evidence="2">
    <location>
        <begin position="1"/>
        <end position="26"/>
    </location>
</feature>
<dbReference type="EMBL" id="VTWH01000001">
    <property type="protein sequence ID" value="KAA0971642.1"/>
    <property type="molecule type" value="Genomic_DNA"/>
</dbReference>
<dbReference type="InterPro" id="IPR005064">
    <property type="entry name" value="BUG"/>
</dbReference>
<dbReference type="AlphaFoldDB" id="A0A5B0E028"/>
<dbReference type="CDD" id="cd07012">
    <property type="entry name" value="PBP2_Bug_TTT"/>
    <property type="match status" value="1"/>
</dbReference>
<gene>
    <name evidence="3" type="ORF">FPY71_00430</name>
</gene>
<dbReference type="RefSeq" id="WP_149296554.1">
    <property type="nucleotide sequence ID" value="NZ_VTWH01000001.1"/>
</dbReference>
<dbReference type="Proteomes" id="UP000324738">
    <property type="component" value="Unassembled WGS sequence"/>
</dbReference>
<sequence length="324" mass="33916">MSTRRNLLATLAAVLMATGLSGTATAQDYPSRPITLIVPYGAGGGTDLTARVLAAALEGEMGRPVVVENRAGGGGAVGLGQLYNARPDGYTLGIGTGSNTTIAPNAVEVAYDPAKFSYIGNYFSIPFMVIVNPELPVNNLEELEAYGKANPGGLIMSTSGGFGIHDVGMAMLAENAGQLEYRTLPNESAAQTTTRMISGDANITFSSPATNMEHVKAGTLRAIAIISDVSVPEMDSLGLERVDDKYGFALVNRTVLLAPPGLPEDIRSQLEAAMAKVMDDPALVQRVADLGYVAQFKDGATTQAETVETLASYGDIIKRLQANQ</sequence>
<dbReference type="PANTHER" id="PTHR42928">
    <property type="entry name" value="TRICARBOXYLATE-BINDING PROTEIN"/>
    <property type="match status" value="1"/>
</dbReference>
<evidence type="ECO:0000256" key="2">
    <source>
        <dbReference type="SAM" id="SignalP"/>
    </source>
</evidence>
<dbReference type="Gene3D" id="3.40.190.10">
    <property type="entry name" value="Periplasmic binding protein-like II"/>
    <property type="match status" value="1"/>
</dbReference>